<evidence type="ECO:0000313" key="2">
    <source>
        <dbReference type="EMBL" id="CAF4995644.1"/>
    </source>
</evidence>
<protein>
    <submittedName>
        <fullName evidence="2">Uncharacterized protein</fullName>
    </submittedName>
</protein>
<evidence type="ECO:0000313" key="3">
    <source>
        <dbReference type="Proteomes" id="UP000663873"/>
    </source>
</evidence>
<keyword evidence="3" id="KW-1185">Reference proteome</keyword>
<organism evidence="2 3">
    <name type="scientific">Rotaria socialis</name>
    <dbReference type="NCBI Taxonomy" id="392032"/>
    <lineage>
        <taxon>Eukaryota</taxon>
        <taxon>Metazoa</taxon>
        <taxon>Spiralia</taxon>
        <taxon>Gnathifera</taxon>
        <taxon>Rotifera</taxon>
        <taxon>Eurotatoria</taxon>
        <taxon>Bdelloidea</taxon>
        <taxon>Philodinida</taxon>
        <taxon>Philodinidae</taxon>
        <taxon>Rotaria</taxon>
    </lineage>
</organism>
<dbReference type="Proteomes" id="UP000663873">
    <property type="component" value="Unassembled WGS sequence"/>
</dbReference>
<reference evidence="2" key="1">
    <citation type="submission" date="2021-02" db="EMBL/GenBank/DDBJ databases">
        <authorList>
            <person name="Nowell W R."/>
        </authorList>
    </citation>
    <scope>NUCLEOTIDE SEQUENCE</scope>
</reference>
<evidence type="ECO:0000256" key="1">
    <source>
        <dbReference type="SAM" id="MobiDB-lite"/>
    </source>
</evidence>
<name>A0A822A996_9BILA</name>
<feature type="region of interest" description="Disordered" evidence="1">
    <location>
        <begin position="1"/>
        <end position="20"/>
    </location>
</feature>
<dbReference type="EMBL" id="CAJOBP010108387">
    <property type="protein sequence ID" value="CAF4995644.1"/>
    <property type="molecule type" value="Genomic_DNA"/>
</dbReference>
<comment type="caution">
    <text evidence="2">The sequence shown here is derived from an EMBL/GenBank/DDBJ whole genome shotgun (WGS) entry which is preliminary data.</text>
</comment>
<sequence>ALMTQRPSSTSDTLIGTINNNAKSTTTPLSMISDNDGIINGSQNRILIRTERLLENNHNFEKIIENLREQVHIYIVLMI</sequence>
<gene>
    <name evidence="2" type="ORF">UJA718_LOCUS50063</name>
</gene>
<accession>A0A822A996</accession>
<dbReference type="AlphaFoldDB" id="A0A822A996"/>
<feature type="non-terminal residue" evidence="2">
    <location>
        <position position="1"/>
    </location>
</feature>
<proteinExistence type="predicted"/>